<name>A0A8J3A2C3_9PROT</name>
<evidence type="ECO:0000313" key="4">
    <source>
        <dbReference type="EMBL" id="NHK28013.1"/>
    </source>
</evidence>
<dbReference type="NCBIfam" id="TIGR02281">
    <property type="entry name" value="clan_AA_DTGA"/>
    <property type="match status" value="1"/>
</dbReference>
<organism evidence="3 5">
    <name type="scientific">Aquisalinus luteolus</name>
    <dbReference type="NCBI Taxonomy" id="1566827"/>
    <lineage>
        <taxon>Bacteria</taxon>
        <taxon>Pseudomonadati</taxon>
        <taxon>Pseudomonadota</taxon>
        <taxon>Alphaproteobacteria</taxon>
        <taxon>Parvularculales</taxon>
        <taxon>Parvularculaceae</taxon>
        <taxon>Aquisalinus</taxon>
    </lineage>
</organism>
<dbReference type="GO" id="GO:0004190">
    <property type="term" value="F:aspartic-type endopeptidase activity"/>
    <property type="evidence" value="ECO:0007669"/>
    <property type="project" value="InterPro"/>
</dbReference>
<dbReference type="InterPro" id="IPR011969">
    <property type="entry name" value="Clan_AA_Asp_peptidase_C"/>
</dbReference>
<reference evidence="3" key="3">
    <citation type="submission" date="2020-09" db="EMBL/GenBank/DDBJ databases">
        <authorList>
            <person name="Sun Q."/>
            <person name="Zhou Y."/>
        </authorList>
    </citation>
    <scope>NUCLEOTIDE SEQUENCE</scope>
    <source>
        <strain evidence="3">CGMCC 1.14984</strain>
    </source>
</reference>
<dbReference type="InterPro" id="IPR001995">
    <property type="entry name" value="Peptidase_A2_cat"/>
</dbReference>
<keyword evidence="4" id="KW-0645">Protease</keyword>
<dbReference type="InterPro" id="IPR021109">
    <property type="entry name" value="Peptidase_aspartic_dom_sf"/>
</dbReference>
<dbReference type="EMBL" id="BMGZ01000002">
    <property type="protein sequence ID" value="GGH97203.1"/>
    <property type="molecule type" value="Genomic_DNA"/>
</dbReference>
<dbReference type="Pfam" id="PF13975">
    <property type="entry name" value="gag-asp_proteas"/>
    <property type="match status" value="1"/>
</dbReference>
<sequence>MLKQLAATLFIGFVIAAGVSFFESNNGQLSQPDTEEGVSRRPVMMSATASPVSTGRAIEISKGRDGHFRTTVKLNYADVPVMIDTGASLLALRESDARKAGIYPRRDDYTYSVSTANGTVMAAGAEVRELTIGTVRIRNVEAFILPDEALATNLLGMNVLSQFGEVSFRGDRLVLDSRAG</sequence>
<evidence type="ECO:0000313" key="3">
    <source>
        <dbReference type="EMBL" id="GGH97203.1"/>
    </source>
</evidence>
<evidence type="ECO:0000313" key="6">
    <source>
        <dbReference type="Proteomes" id="UP000818603"/>
    </source>
</evidence>
<dbReference type="Proteomes" id="UP000818603">
    <property type="component" value="Unassembled WGS sequence"/>
</dbReference>
<dbReference type="Gene3D" id="2.40.70.10">
    <property type="entry name" value="Acid Proteases"/>
    <property type="match status" value="1"/>
</dbReference>
<feature type="domain" description="Peptidase A2" evidence="2">
    <location>
        <begin position="79"/>
        <end position="159"/>
    </location>
</feature>
<keyword evidence="1 4" id="KW-0378">Hydrolase</keyword>
<dbReference type="EC" id="3.4.23.-" evidence="4"/>
<dbReference type="Proteomes" id="UP000621856">
    <property type="component" value="Unassembled WGS sequence"/>
</dbReference>
<dbReference type="AlphaFoldDB" id="A0A8J3A2C3"/>
<dbReference type="RefSeq" id="WP_155139659.1">
    <property type="nucleotide sequence ID" value="NZ_BMGZ01000002.1"/>
</dbReference>
<gene>
    <name evidence="4" type="ORF">FF098_008865</name>
    <name evidence="3" type="ORF">GCM10011355_17850</name>
</gene>
<reference evidence="3" key="1">
    <citation type="journal article" date="2014" name="Int. J. Syst. Evol. Microbiol.">
        <title>Complete genome sequence of Corynebacterium casei LMG S-19264T (=DSM 44701T), isolated from a smear-ripened cheese.</title>
        <authorList>
            <consortium name="US DOE Joint Genome Institute (JGI-PGF)"/>
            <person name="Walter F."/>
            <person name="Albersmeier A."/>
            <person name="Kalinowski J."/>
            <person name="Ruckert C."/>
        </authorList>
    </citation>
    <scope>NUCLEOTIDE SEQUENCE</scope>
    <source>
        <strain evidence="3">CGMCC 1.14984</strain>
    </source>
</reference>
<keyword evidence="6" id="KW-1185">Reference proteome</keyword>
<comment type="caution">
    <text evidence="3">The sequence shown here is derived from an EMBL/GenBank/DDBJ whole genome shotgun (WGS) entry which is preliminary data.</text>
</comment>
<protein>
    <submittedName>
        <fullName evidence="3">Peptidase</fullName>
    </submittedName>
    <submittedName>
        <fullName evidence="4">TIGR02281 family clan AA aspartic protease</fullName>
        <ecNumber evidence="4">3.4.23.-</ecNumber>
    </submittedName>
</protein>
<dbReference type="CDD" id="cd05483">
    <property type="entry name" value="retropepsin_like_bacteria"/>
    <property type="match status" value="1"/>
</dbReference>
<evidence type="ECO:0000313" key="5">
    <source>
        <dbReference type="Proteomes" id="UP000621856"/>
    </source>
</evidence>
<reference evidence="4 6" key="2">
    <citation type="submission" date="2020-02" db="EMBL/GenBank/DDBJ databases">
        <title>Genome sequence of Parvularcula flava strain NH6-79.</title>
        <authorList>
            <person name="Abdul Karim M.H."/>
            <person name="Lam M.Q."/>
            <person name="Chen S.J."/>
            <person name="Yahya A."/>
            <person name="Shahir S."/>
            <person name="Shamsir M.S."/>
            <person name="Chong C.S."/>
        </authorList>
    </citation>
    <scope>NUCLEOTIDE SEQUENCE [LARGE SCALE GENOMIC DNA]</scope>
    <source>
        <strain evidence="4 6">NH6-79</strain>
    </source>
</reference>
<dbReference type="InterPro" id="IPR001969">
    <property type="entry name" value="Aspartic_peptidase_AS"/>
</dbReference>
<dbReference type="PROSITE" id="PS50175">
    <property type="entry name" value="ASP_PROT_RETROV"/>
    <property type="match status" value="1"/>
</dbReference>
<dbReference type="EMBL" id="VCJR02000002">
    <property type="protein sequence ID" value="NHK28013.1"/>
    <property type="molecule type" value="Genomic_DNA"/>
</dbReference>
<evidence type="ECO:0000259" key="2">
    <source>
        <dbReference type="PROSITE" id="PS50175"/>
    </source>
</evidence>
<evidence type="ECO:0000256" key="1">
    <source>
        <dbReference type="ARBA" id="ARBA00022801"/>
    </source>
</evidence>
<accession>A0A8J3A2C3</accession>
<dbReference type="InterPro" id="IPR034122">
    <property type="entry name" value="Retropepsin-like_bacterial"/>
</dbReference>
<dbReference type="PROSITE" id="PS00141">
    <property type="entry name" value="ASP_PROTEASE"/>
    <property type="match status" value="1"/>
</dbReference>
<dbReference type="GO" id="GO:0006508">
    <property type="term" value="P:proteolysis"/>
    <property type="evidence" value="ECO:0007669"/>
    <property type="project" value="UniProtKB-KW"/>
</dbReference>
<dbReference type="SUPFAM" id="SSF50630">
    <property type="entry name" value="Acid proteases"/>
    <property type="match status" value="1"/>
</dbReference>
<proteinExistence type="predicted"/>